<dbReference type="Proteomes" id="UP000562352">
    <property type="component" value="Unassembled WGS sequence"/>
</dbReference>
<reference evidence="2 3" key="1">
    <citation type="submission" date="2020-08" db="EMBL/GenBank/DDBJ databases">
        <title>Genomic Encyclopedia of Type Strains, Phase III (KMG-III): the genomes of soil and plant-associated and newly described type strains.</title>
        <authorList>
            <person name="Whitman W."/>
        </authorList>
    </citation>
    <scope>NUCLEOTIDE SEQUENCE [LARGE SCALE GENOMIC DNA]</scope>
    <source>
        <strain evidence="2 3">CECT 3303</strain>
    </source>
</reference>
<keyword evidence="3" id="KW-1185">Reference proteome</keyword>
<feature type="domain" description="EAL" evidence="1">
    <location>
        <begin position="1"/>
        <end position="144"/>
    </location>
</feature>
<feature type="non-terminal residue" evidence="2">
    <location>
        <position position="1"/>
    </location>
</feature>
<proteinExistence type="predicted"/>
<dbReference type="Pfam" id="PF00563">
    <property type="entry name" value="EAL"/>
    <property type="match status" value="1"/>
</dbReference>
<dbReference type="PROSITE" id="PS50883">
    <property type="entry name" value="EAL"/>
    <property type="match status" value="1"/>
</dbReference>
<evidence type="ECO:0000313" key="3">
    <source>
        <dbReference type="Proteomes" id="UP000562352"/>
    </source>
</evidence>
<protein>
    <submittedName>
        <fullName evidence="2">EAL domain-containing protein (Putative c-di-GMP-specific phosphodiesterase class I)</fullName>
    </submittedName>
</protein>
<dbReference type="SMART" id="SM00052">
    <property type="entry name" value="EAL"/>
    <property type="match status" value="1"/>
</dbReference>
<evidence type="ECO:0000313" key="2">
    <source>
        <dbReference type="EMBL" id="MBB5966196.1"/>
    </source>
</evidence>
<accession>A0A841DG51</accession>
<gene>
    <name evidence="2" type="ORF">FHS22_005487</name>
</gene>
<evidence type="ECO:0000259" key="1">
    <source>
        <dbReference type="PROSITE" id="PS50883"/>
    </source>
</evidence>
<dbReference type="PANTHER" id="PTHR33121">
    <property type="entry name" value="CYCLIC DI-GMP PHOSPHODIESTERASE PDEF"/>
    <property type="match status" value="1"/>
</dbReference>
<dbReference type="RefSeq" id="WP_184946108.1">
    <property type="nucleotide sequence ID" value="NZ_JACHJJ010000021.1"/>
</dbReference>
<dbReference type="AlphaFoldDB" id="A0A841DG51"/>
<dbReference type="InterPro" id="IPR050706">
    <property type="entry name" value="Cyclic-di-GMP_PDE-like"/>
</dbReference>
<dbReference type="CDD" id="cd01948">
    <property type="entry name" value="EAL"/>
    <property type="match status" value="1"/>
</dbReference>
<dbReference type="Gene3D" id="3.20.20.450">
    <property type="entry name" value="EAL domain"/>
    <property type="match status" value="1"/>
</dbReference>
<dbReference type="PANTHER" id="PTHR33121:SF70">
    <property type="entry name" value="SIGNALING PROTEIN YKOW"/>
    <property type="match status" value="1"/>
</dbReference>
<sequence length="149" mass="16088">RLPPAALILEITESMLLATTPAETTRIIAVLTRLRDHGIRIALDDFGTGYSSLAYLRTLPVDILKIDRSFTTAPTAADHAQTRAFTKAILELSASLHLQTIVEGVETHDQAVLLQQLGSPLAQGYLFSPPATADQIDDLLHTTPGYEAA</sequence>
<dbReference type="GO" id="GO:0071111">
    <property type="term" value="F:cyclic-guanylate-specific phosphodiesterase activity"/>
    <property type="evidence" value="ECO:0007669"/>
    <property type="project" value="InterPro"/>
</dbReference>
<comment type="caution">
    <text evidence="2">The sequence shown here is derived from an EMBL/GenBank/DDBJ whole genome shotgun (WGS) entry which is preliminary data.</text>
</comment>
<organism evidence="2 3">
    <name type="scientific">Planomonospora venezuelensis</name>
    <dbReference type="NCBI Taxonomy" id="1999"/>
    <lineage>
        <taxon>Bacteria</taxon>
        <taxon>Bacillati</taxon>
        <taxon>Actinomycetota</taxon>
        <taxon>Actinomycetes</taxon>
        <taxon>Streptosporangiales</taxon>
        <taxon>Streptosporangiaceae</taxon>
        <taxon>Planomonospora</taxon>
    </lineage>
</organism>
<dbReference type="InterPro" id="IPR001633">
    <property type="entry name" value="EAL_dom"/>
</dbReference>
<name>A0A841DG51_PLAVE</name>
<dbReference type="InterPro" id="IPR035919">
    <property type="entry name" value="EAL_sf"/>
</dbReference>
<dbReference type="EMBL" id="JACHJJ010000021">
    <property type="protein sequence ID" value="MBB5966196.1"/>
    <property type="molecule type" value="Genomic_DNA"/>
</dbReference>
<dbReference type="SUPFAM" id="SSF141868">
    <property type="entry name" value="EAL domain-like"/>
    <property type="match status" value="1"/>
</dbReference>